<name>A0A7S3VJ15_DUNTE</name>
<feature type="compositionally biased region" description="Basic and acidic residues" evidence="2">
    <location>
        <begin position="323"/>
        <end position="335"/>
    </location>
</feature>
<evidence type="ECO:0000256" key="2">
    <source>
        <dbReference type="SAM" id="MobiDB-lite"/>
    </source>
</evidence>
<proteinExistence type="inferred from homology"/>
<dbReference type="Pfam" id="PF05178">
    <property type="entry name" value="Kri1"/>
    <property type="match status" value="1"/>
</dbReference>
<feature type="region of interest" description="Disordered" evidence="2">
    <location>
        <begin position="120"/>
        <end position="294"/>
    </location>
</feature>
<evidence type="ECO:0000259" key="3">
    <source>
        <dbReference type="Pfam" id="PF12936"/>
    </source>
</evidence>
<evidence type="ECO:0000313" key="4">
    <source>
        <dbReference type="EMBL" id="CAE0487939.1"/>
    </source>
</evidence>
<dbReference type="Pfam" id="PF12936">
    <property type="entry name" value="Kri1_C"/>
    <property type="match status" value="1"/>
</dbReference>
<feature type="compositionally biased region" description="Basic residues" evidence="2">
    <location>
        <begin position="387"/>
        <end position="396"/>
    </location>
</feature>
<feature type="region of interest" description="Disordered" evidence="2">
    <location>
        <begin position="56"/>
        <end position="98"/>
    </location>
</feature>
<dbReference type="GO" id="GO:0005730">
    <property type="term" value="C:nucleolus"/>
    <property type="evidence" value="ECO:0007669"/>
    <property type="project" value="TreeGrafter"/>
</dbReference>
<feature type="compositionally biased region" description="Acidic residues" evidence="2">
    <location>
        <begin position="75"/>
        <end position="95"/>
    </location>
</feature>
<feature type="compositionally biased region" description="Acidic residues" evidence="2">
    <location>
        <begin position="492"/>
        <end position="528"/>
    </location>
</feature>
<dbReference type="AlphaFoldDB" id="A0A7S3VJ15"/>
<comment type="similarity">
    <text evidence="1">Belongs to the KRI1 family.</text>
</comment>
<dbReference type="InterPro" id="IPR024626">
    <property type="entry name" value="Kri1-like_C"/>
</dbReference>
<feature type="compositionally biased region" description="Acidic residues" evidence="2">
    <location>
        <begin position="236"/>
        <end position="246"/>
    </location>
</feature>
<protein>
    <recommendedName>
        <fullName evidence="3">Kri1-like C-terminal domain-containing protein</fullName>
    </recommendedName>
</protein>
<dbReference type="PANTHER" id="PTHR14490:SF5">
    <property type="entry name" value="PROTEIN KRI1 HOMOLOG"/>
    <property type="match status" value="1"/>
</dbReference>
<feature type="compositionally biased region" description="Acidic residues" evidence="2">
    <location>
        <begin position="166"/>
        <end position="175"/>
    </location>
</feature>
<feature type="compositionally biased region" description="Low complexity" evidence="2">
    <location>
        <begin position="529"/>
        <end position="541"/>
    </location>
</feature>
<dbReference type="GO" id="GO:0000447">
    <property type="term" value="P:endonucleolytic cleavage in ITS1 to separate SSU-rRNA from 5.8S rRNA and LSU-rRNA from tricistronic rRNA transcript (SSU-rRNA, 5.8S rRNA, LSU-rRNA)"/>
    <property type="evidence" value="ECO:0007669"/>
    <property type="project" value="TreeGrafter"/>
</dbReference>
<dbReference type="PANTHER" id="PTHR14490">
    <property type="entry name" value="ZINC FINGER, ZZ TYPE"/>
    <property type="match status" value="1"/>
</dbReference>
<dbReference type="EMBL" id="HBIP01005903">
    <property type="protein sequence ID" value="CAE0487939.1"/>
    <property type="molecule type" value="Transcribed_RNA"/>
</dbReference>
<dbReference type="GO" id="GO:0030686">
    <property type="term" value="C:90S preribosome"/>
    <property type="evidence" value="ECO:0007669"/>
    <property type="project" value="TreeGrafter"/>
</dbReference>
<feature type="compositionally biased region" description="Polar residues" evidence="2">
    <location>
        <begin position="1"/>
        <end position="10"/>
    </location>
</feature>
<organism evidence="4">
    <name type="scientific">Dunaliella tertiolecta</name>
    <name type="common">Green alga</name>
    <dbReference type="NCBI Taxonomy" id="3047"/>
    <lineage>
        <taxon>Eukaryota</taxon>
        <taxon>Viridiplantae</taxon>
        <taxon>Chlorophyta</taxon>
        <taxon>core chlorophytes</taxon>
        <taxon>Chlorophyceae</taxon>
        <taxon>CS clade</taxon>
        <taxon>Chlamydomonadales</taxon>
        <taxon>Dunaliellaceae</taxon>
        <taxon>Dunaliella</taxon>
    </lineage>
</organism>
<dbReference type="InterPro" id="IPR018034">
    <property type="entry name" value="Kri1"/>
</dbReference>
<feature type="compositionally biased region" description="Basic residues" evidence="2">
    <location>
        <begin position="763"/>
        <end position="778"/>
    </location>
</feature>
<evidence type="ECO:0000256" key="1">
    <source>
        <dbReference type="ARBA" id="ARBA00007473"/>
    </source>
</evidence>
<feature type="region of interest" description="Disordered" evidence="2">
    <location>
        <begin position="619"/>
        <end position="784"/>
    </location>
</feature>
<sequence>MKSTIKSTKMPSKKKLLDEDEEEQNLGKNEDHLQLKVNKEFAARFEHNKKREELHRLQAKHPEIAAKVAAKQDVADGEDEDSSSSEDEDDGYIPEDTERRIFETLLRIKRKDPAIYDSSVAFFPEAPEEEEEEGGASKPKGEKPLYLKDVLARQALERGPEASSSSDEEQEEEEGASAAPSARKPKAYDTEQEQLRRSFLEAAKVAEEDGGGEEEDGFEGVLKKRSDATGDLEASTSDEDAGQEQEQDQKKKSKKNKKRKDESEGPPLSDLLDAYFAEQRAAKDAKDSAASTDANEQFLRSFILNRGWVDHDEAGYVPTYEEVVGKDPEEGHQPELVDDDEDEKCLEETDRFEAAYNFRFEEPGTAKIASHPRVIEGIVRKEDDRRKRQREAKKQRKEAEMAQHAEEIKRLKNLKKKEIEEKLALIHKVAGAKKAAAEAEAEEEEAAAAAEADRKKAKKKGKKKEPGFKLDPSLLENDFDPEAWDRQMAEAFNDDYYAEEDEEAALAAGEMDDQGGDLFADGEEEEEQGGTQAQGAGQQQGHAGGLSKEERAAGRAEMAELLEQYFKLDHEGEAGGQKTRFRYKQVPANTFGLSAEDLLIRDDKELNQIVGLKKLAPYREDQAKQRPNYKALQALRASGGGDDGGSSWPQKKHKGGHKQQGDFTHKAKHKGQKRPRSDSHDSAEHANGGDSTAPDSEKAQRLASYAKLSLNKPGQPQQQGGGEAGGGGKKHKKQRVDAQASAPAAAQGDVGNQAGQTGPKLTKAQKKNLKRDQKRKAAKASGQQ</sequence>
<feature type="region of interest" description="Disordered" evidence="2">
    <location>
        <begin position="431"/>
        <end position="554"/>
    </location>
</feature>
<feature type="domain" description="Kri1-like C-terminal" evidence="3">
    <location>
        <begin position="557"/>
        <end position="630"/>
    </location>
</feature>
<feature type="region of interest" description="Disordered" evidence="2">
    <location>
        <begin position="322"/>
        <end position="342"/>
    </location>
</feature>
<accession>A0A7S3VJ15</accession>
<feature type="compositionally biased region" description="Basic and acidic residues" evidence="2">
    <location>
        <begin position="675"/>
        <end position="684"/>
    </location>
</feature>
<feature type="region of interest" description="Disordered" evidence="2">
    <location>
        <begin position="379"/>
        <end position="404"/>
    </location>
</feature>
<gene>
    <name evidence="4" type="ORF">DTER00134_LOCUS2989</name>
</gene>
<reference evidence="4" key="1">
    <citation type="submission" date="2021-01" db="EMBL/GenBank/DDBJ databases">
        <authorList>
            <person name="Corre E."/>
            <person name="Pelletier E."/>
            <person name="Niang G."/>
            <person name="Scheremetjew M."/>
            <person name="Finn R."/>
            <person name="Kale V."/>
            <person name="Holt S."/>
            <person name="Cochrane G."/>
            <person name="Meng A."/>
            <person name="Brown T."/>
            <person name="Cohen L."/>
        </authorList>
    </citation>
    <scope>NUCLEOTIDE SEQUENCE</scope>
    <source>
        <strain evidence="4">CCMP1320</strain>
    </source>
</reference>
<feature type="region of interest" description="Disordered" evidence="2">
    <location>
        <begin position="1"/>
        <end position="34"/>
    </location>
</feature>
<feature type="compositionally biased region" description="Low complexity" evidence="2">
    <location>
        <begin position="738"/>
        <end position="747"/>
    </location>
</feature>
<feature type="compositionally biased region" description="Basic and acidic residues" evidence="2">
    <location>
        <begin position="186"/>
        <end position="207"/>
    </location>
</feature>
<feature type="compositionally biased region" description="Acidic residues" evidence="2">
    <location>
        <begin position="208"/>
        <end position="218"/>
    </location>
</feature>